<protein>
    <submittedName>
        <fullName evidence="2">Heat induced stress protein YflT</fullName>
    </submittedName>
</protein>
<dbReference type="AlphaFoldDB" id="A0A3N5B0B8"/>
<name>A0A3N5B0B8_9BACI</name>
<feature type="domain" description="General stress protein 17M-like" evidence="1">
    <location>
        <begin position="2"/>
        <end position="89"/>
    </location>
</feature>
<reference evidence="2 3" key="1">
    <citation type="submission" date="2018-11" db="EMBL/GenBank/DDBJ databases">
        <title>Genomic Encyclopedia of Type Strains, Phase IV (KMG-IV): sequencing the most valuable type-strain genomes for metagenomic binning, comparative biology and taxonomic classification.</title>
        <authorList>
            <person name="Goeker M."/>
        </authorList>
    </citation>
    <scope>NUCLEOTIDE SEQUENCE [LARGE SCALE GENOMIC DNA]</scope>
    <source>
        <strain evidence="2 3">DSM 18090</strain>
    </source>
</reference>
<comment type="caution">
    <text evidence="2">The sequence shown here is derived from an EMBL/GenBank/DDBJ whole genome shotgun (WGS) entry which is preliminary data.</text>
</comment>
<evidence type="ECO:0000259" key="1">
    <source>
        <dbReference type="Pfam" id="PF11181"/>
    </source>
</evidence>
<dbReference type="Proteomes" id="UP000276443">
    <property type="component" value="Unassembled WGS sequence"/>
</dbReference>
<dbReference type="EMBL" id="RKRF01000012">
    <property type="protein sequence ID" value="RPF50609.1"/>
    <property type="molecule type" value="Genomic_DNA"/>
</dbReference>
<keyword evidence="3" id="KW-1185">Reference proteome</keyword>
<evidence type="ECO:0000313" key="2">
    <source>
        <dbReference type="EMBL" id="RPF50609.1"/>
    </source>
</evidence>
<dbReference type="OrthoDB" id="2353304at2"/>
<dbReference type="Pfam" id="PF11181">
    <property type="entry name" value="YflT"/>
    <property type="match status" value="1"/>
</dbReference>
<accession>A0A3N5B0B8</accession>
<proteinExistence type="predicted"/>
<dbReference type="RefSeq" id="WP_124223166.1">
    <property type="nucleotide sequence ID" value="NZ_RKRF01000012.1"/>
</dbReference>
<sequence length="107" mass="12181">MFVKDYKTDQNLEQDVQKLMKAGINEQDIYVLAHDDEHTQDLVEDTQANSINLSQSNFKQKGDELRAKLEDVGVSESSAEQYEAMLDEGKILLIVKGQHDIESILQQ</sequence>
<organism evidence="2 3">
    <name type="scientific">Aquisalibacillus elongatus</name>
    <dbReference type="NCBI Taxonomy" id="485577"/>
    <lineage>
        <taxon>Bacteria</taxon>
        <taxon>Bacillati</taxon>
        <taxon>Bacillota</taxon>
        <taxon>Bacilli</taxon>
        <taxon>Bacillales</taxon>
        <taxon>Bacillaceae</taxon>
        <taxon>Aquisalibacillus</taxon>
    </lineage>
</organism>
<dbReference type="InterPro" id="IPR025889">
    <property type="entry name" value="GSP17M-like_dom"/>
</dbReference>
<gene>
    <name evidence="2" type="ORF">EDC24_2577</name>
</gene>
<evidence type="ECO:0000313" key="3">
    <source>
        <dbReference type="Proteomes" id="UP000276443"/>
    </source>
</evidence>